<evidence type="ECO:0000313" key="9">
    <source>
        <dbReference type="Proteomes" id="UP000824193"/>
    </source>
</evidence>
<evidence type="ECO:0000256" key="4">
    <source>
        <dbReference type="ARBA" id="ARBA00023015"/>
    </source>
</evidence>
<evidence type="ECO:0000256" key="7">
    <source>
        <dbReference type="PIRSR" id="PIRSR602481-1"/>
    </source>
</evidence>
<evidence type="ECO:0000256" key="2">
    <source>
        <dbReference type="ARBA" id="ARBA00022491"/>
    </source>
</evidence>
<name>A0A9D1V276_9FIRM</name>
<dbReference type="EMBL" id="DXFW01000004">
    <property type="protein sequence ID" value="HIX04761.1"/>
    <property type="molecule type" value="Genomic_DNA"/>
</dbReference>
<evidence type="ECO:0000256" key="6">
    <source>
        <dbReference type="ARBA" id="ARBA00023163"/>
    </source>
</evidence>
<keyword evidence="6" id="KW-0804">Transcription</keyword>
<comment type="cofactor">
    <cofactor evidence="7">
        <name>Zn(2+)</name>
        <dbReference type="ChEBI" id="CHEBI:29105"/>
    </cofactor>
    <text evidence="7">Binds 1 zinc ion per subunit.</text>
</comment>
<dbReference type="GO" id="GO:0045892">
    <property type="term" value="P:negative regulation of DNA-templated transcription"/>
    <property type="evidence" value="ECO:0007669"/>
    <property type="project" value="TreeGrafter"/>
</dbReference>
<dbReference type="Gene3D" id="3.30.1490.190">
    <property type="match status" value="1"/>
</dbReference>
<dbReference type="InterPro" id="IPR036390">
    <property type="entry name" value="WH_DNA-bd_sf"/>
</dbReference>
<dbReference type="InterPro" id="IPR043135">
    <property type="entry name" value="Fur_C"/>
</dbReference>
<feature type="binding site" evidence="7">
    <location>
        <position position="128"/>
    </location>
    <ligand>
        <name>Zn(2+)</name>
        <dbReference type="ChEBI" id="CHEBI:29105"/>
    </ligand>
</feature>
<dbReference type="AlphaFoldDB" id="A0A9D1V276"/>
<dbReference type="PANTHER" id="PTHR33202:SF7">
    <property type="entry name" value="FERRIC UPTAKE REGULATION PROTEIN"/>
    <property type="match status" value="1"/>
</dbReference>
<comment type="caution">
    <text evidence="8">The sequence shown here is derived from an EMBL/GenBank/DDBJ whole genome shotgun (WGS) entry which is preliminary data.</text>
</comment>
<protein>
    <submittedName>
        <fullName evidence="8">Transcriptional repressor</fullName>
    </submittedName>
</protein>
<dbReference type="GO" id="GO:0003700">
    <property type="term" value="F:DNA-binding transcription factor activity"/>
    <property type="evidence" value="ECO:0007669"/>
    <property type="project" value="InterPro"/>
</dbReference>
<dbReference type="Gene3D" id="1.10.10.10">
    <property type="entry name" value="Winged helix-like DNA-binding domain superfamily/Winged helix DNA-binding domain"/>
    <property type="match status" value="1"/>
</dbReference>
<dbReference type="InterPro" id="IPR002481">
    <property type="entry name" value="FUR"/>
</dbReference>
<organism evidence="8 9">
    <name type="scientific">Candidatus Allofournierella pullicola</name>
    <dbReference type="NCBI Taxonomy" id="2838596"/>
    <lineage>
        <taxon>Bacteria</taxon>
        <taxon>Bacillati</taxon>
        <taxon>Bacillota</taxon>
        <taxon>Clostridia</taxon>
        <taxon>Eubacteriales</taxon>
        <taxon>Oscillospiraceae</taxon>
        <taxon>Allofournierella</taxon>
    </lineage>
</organism>
<keyword evidence="7" id="KW-0479">Metal-binding</keyword>
<keyword evidence="4" id="KW-0805">Transcription regulation</keyword>
<dbReference type="Pfam" id="PF01475">
    <property type="entry name" value="FUR"/>
    <property type="match status" value="1"/>
</dbReference>
<dbReference type="PANTHER" id="PTHR33202">
    <property type="entry name" value="ZINC UPTAKE REGULATION PROTEIN"/>
    <property type="match status" value="1"/>
</dbReference>
<proteinExistence type="inferred from homology"/>
<feature type="binding site" evidence="7">
    <location>
        <position position="125"/>
    </location>
    <ligand>
        <name>Zn(2+)</name>
        <dbReference type="ChEBI" id="CHEBI:29105"/>
    </ligand>
</feature>
<dbReference type="GO" id="GO:1900376">
    <property type="term" value="P:regulation of secondary metabolite biosynthetic process"/>
    <property type="evidence" value="ECO:0007669"/>
    <property type="project" value="TreeGrafter"/>
</dbReference>
<feature type="binding site" evidence="7">
    <location>
        <position position="85"/>
    </location>
    <ligand>
        <name>Zn(2+)</name>
        <dbReference type="ChEBI" id="CHEBI:29105"/>
    </ligand>
</feature>
<dbReference type="SUPFAM" id="SSF46785">
    <property type="entry name" value="Winged helix' DNA-binding domain"/>
    <property type="match status" value="1"/>
</dbReference>
<keyword evidence="5" id="KW-0238">DNA-binding</keyword>
<reference evidence="8" key="1">
    <citation type="journal article" date="2021" name="PeerJ">
        <title>Extensive microbial diversity within the chicken gut microbiome revealed by metagenomics and culture.</title>
        <authorList>
            <person name="Gilroy R."/>
            <person name="Ravi A."/>
            <person name="Getino M."/>
            <person name="Pursley I."/>
            <person name="Horton D.L."/>
            <person name="Alikhan N.F."/>
            <person name="Baker D."/>
            <person name="Gharbi K."/>
            <person name="Hall N."/>
            <person name="Watson M."/>
            <person name="Adriaenssens E.M."/>
            <person name="Foster-Nyarko E."/>
            <person name="Jarju S."/>
            <person name="Secka A."/>
            <person name="Antonio M."/>
            <person name="Oren A."/>
            <person name="Chaudhuri R.R."/>
            <person name="La Ragione R."/>
            <person name="Hildebrand F."/>
            <person name="Pallen M.J."/>
        </authorList>
    </citation>
    <scope>NUCLEOTIDE SEQUENCE</scope>
    <source>
        <strain evidence="8">2239</strain>
    </source>
</reference>
<feature type="binding site" evidence="7">
    <location>
        <position position="88"/>
    </location>
    <ligand>
        <name>Zn(2+)</name>
        <dbReference type="ChEBI" id="CHEBI:29105"/>
    </ligand>
</feature>
<accession>A0A9D1V276</accession>
<sequence length="131" mass="15079">MKKYDTRQRDYLINFLDQHPDQLLSVRQIAQELCSQQISLSAVYRNLSQLEAEGLIRKSIKPGSREAYYQYVGAEGCHSHLHMSCTRCGKTFHMDAEHTAQLTRAMSELDGFDLDILKTVMYGICQDCHHP</sequence>
<gene>
    <name evidence="8" type="ORF">H9865_01425</name>
</gene>
<dbReference type="GO" id="GO:0008270">
    <property type="term" value="F:zinc ion binding"/>
    <property type="evidence" value="ECO:0007669"/>
    <property type="project" value="TreeGrafter"/>
</dbReference>
<keyword evidence="2" id="KW-0678">Repressor</keyword>
<evidence type="ECO:0000256" key="1">
    <source>
        <dbReference type="ARBA" id="ARBA00007957"/>
    </source>
</evidence>
<dbReference type="InterPro" id="IPR036388">
    <property type="entry name" value="WH-like_DNA-bd_sf"/>
</dbReference>
<evidence type="ECO:0000256" key="3">
    <source>
        <dbReference type="ARBA" id="ARBA00022833"/>
    </source>
</evidence>
<comment type="similarity">
    <text evidence="1">Belongs to the Fur family.</text>
</comment>
<dbReference type="GO" id="GO:0000976">
    <property type="term" value="F:transcription cis-regulatory region binding"/>
    <property type="evidence" value="ECO:0007669"/>
    <property type="project" value="TreeGrafter"/>
</dbReference>
<keyword evidence="3 7" id="KW-0862">Zinc</keyword>
<evidence type="ECO:0000256" key="5">
    <source>
        <dbReference type="ARBA" id="ARBA00023125"/>
    </source>
</evidence>
<dbReference type="Proteomes" id="UP000824193">
    <property type="component" value="Unassembled WGS sequence"/>
</dbReference>
<reference evidence="8" key="2">
    <citation type="submission" date="2021-04" db="EMBL/GenBank/DDBJ databases">
        <authorList>
            <person name="Gilroy R."/>
        </authorList>
    </citation>
    <scope>NUCLEOTIDE SEQUENCE</scope>
    <source>
        <strain evidence="8">2239</strain>
    </source>
</reference>
<evidence type="ECO:0000313" key="8">
    <source>
        <dbReference type="EMBL" id="HIX04761.1"/>
    </source>
</evidence>